<dbReference type="Proteomes" id="UP000218151">
    <property type="component" value="Unassembled WGS sequence"/>
</dbReference>
<organism evidence="5 6">
    <name type="scientific">Sphingomonas lenta</name>
    <dbReference type="NCBI Taxonomy" id="1141887"/>
    <lineage>
        <taxon>Bacteria</taxon>
        <taxon>Pseudomonadati</taxon>
        <taxon>Pseudomonadota</taxon>
        <taxon>Alphaproteobacteria</taxon>
        <taxon>Sphingomonadales</taxon>
        <taxon>Sphingomonadaceae</taxon>
        <taxon>Sphingomonas</taxon>
    </lineage>
</organism>
<evidence type="ECO:0000256" key="2">
    <source>
        <dbReference type="ARBA" id="ARBA00023136"/>
    </source>
</evidence>
<feature type="region of interest" description="Disordered" evidence="4">
    <location>
        <begin position="16"/>
        <end position="75"/>
    </location>
</feature>
<dbReference type="AlphaFoldDB" id="A0A2A2SJY3"/>
<comment type="caution">
    <text evidence="5">The sequence shown here is derived from an EMBL/GenBank/DDBJ whole genome shotgun (WGS) entry which is preliminary data.</text>
</comment>
<name>A0A2A2SJY3_9SPHN</name>
<sequence length="738" mass="80548">MGSVAALALGVAGLHPASGQAVEQTPPAPAADPSTTRSDEPAPTPGVPPAQDPATAPAADSLPRPVQTPAAPAAPGATAAAEGRLVYEPSFFAAFSPANALQIIERVPGFTLDEGDTEVRGFSQAAGNVVINGQRPSSKSDTLETVLQRIPATRVLRVEVGRGDLFGAEYAGRPQVANLVLSAEGGVAGTVEGTVSRDFTGRYFPTGSASALIRRGRSSFTGAVGVENRQTAEEGFDRIAETPSGRELEFRDKLNRFRAPNGYISGAWEHLGGEGRAMHLNARVSRNRQSLDQTSLVSFPTGPTRDDALLQRYVVHAQELGGDYSVPMAGGTIKLIGLATRRQREYQDFFFEGIGDPGFLGFDQLVEQERDETLVRVVWNRPNLNGWTVETGVEGVLNRLDSRTDLFQLGAGAPGGRARIDLPIDDAVVEEYRGEIFVNAGRPLSKNLRLDVGVTFEASELTVTGDAEASRVLTFLKPRATLDWRPGGKWHAQLSVKRTVAQLQFEDFISAAELASERVNGGNAQLQPQRAWEGLAFVERPILGDGLVRLELGYNRISLVQDRVPTPEGFDAPGNLGDGELFLARGRVDAPLKTLGVPGGRATLYLSYVDTSVRDPYTQEFRQFSGTSPFVFEASFRQDLKRFAWGFSLEGAEPSVFYRRDEEDLSRFDYPYVEIFAEYRPSPRTTITLGIDNLTNAAGYRERTFFFPDRRTREPSLFELRKRNEHLLPYVTLKHQFG</sequence>
<dbReference type="EMBL" id="NSLI01000001">
    <property type="protein sequence ID" value="PAX09341.1"/>
    <property type="molecule type" value="Genomic_DNA"/>
</dbReference>
<comment type="subcellular location">
    <subcellularLocation>
        <location evidence="1">Cell outer membrane</location>
    </subcellularLocation>
</comment>
<feature type="compositionally biased region" description="Pro residues" evidence="4">
    <location>
        <begin position="42"/>
        <end position="51"/>
    </location>
</feature>
<evidence type="ECO:0000256" key="1">
    <source>
        <dbReference type="ARBA" id="ARBA00004442"/>
    </source>
</evidence>
<keyword evidence="6" id="KW-1185">Reference proteome</keyword>
<gene>
    <name evidence="5" type="ORF">CKY28_00870</name>
</gene>
<keyword evidence="3" id="KW-0998">Cell outer membrane</keyword>
<dbReference type="GO" id="GO:0009279">
    <property type="term" value="C:cell outer membrane"/>
    <property type="evidence" value="ECO:0007669"/>
    <property type="project" value="UniProtKB-SubCell"/>
</dbReference>
<reference evidence="6" key="1">
    <citation type="submission" date="2017-09" db="EMBL/GenBank/DDBJ databases">
        <authorList>
            <person name="Feng G."/>
            <person name="Zhu H."/>
        </authorList>
    </citation>
    <scope>NUCLEOTIDE SEQUENCE [LARGE SCALE GENOMIC DNA]</scope>
    <source>
        <strain evidence="6">1PNM-20</strain>
    </source>
</reference>
<dbReference type="SUPFAM" id="SSF56935">
    <property type="entry name" value="Porins"/>
    <property type="match status" value="1"/>
</dbReference>
<proteinExistence type="predicted"/>
<dbReference type="InterPro" id="IPR036942">
    <property type="entry name" value="Beta-barrel_TonB_sf"/>
</dbReference>
<evidence type="ECO:0000256" key="3">
    <source>
        <dbReference type="ARBA" id="ARBA00023237"/>
    </source>
</evidence>
<dbReference type="RefSeq" id="WP_095996447.1">
    <property type="nucleotide sequence ID" value="NZ_NSLI01000001.1"/>
</dbReference>
<accession>A0A2A2SJY3</accession>
<dbReference type="Gene3D" id="2.40.170.20">
    <property type="entry name" value="TonB-dependent receptor, beta-barrel domain"/>
    <property type="match status" value="1"/>
</dbReference>
<evidence type="ECO:0000256" key="4">
    <source>
        <dbReference type="SAM" id="MobiDB-lite"/>
    </source>
</evidence>
<evidence type="ECO:0000313" key="6">
    <source>
        <dbReference type="Proteomes" id="UP000218151"/>
    </source>
</evidence>
<evidence type="ECO:0000313" key="5">
    <source>
        <dbReference type="EMBL" id="PAX09341.1"/>
    </source>
</evidence>
<protein>
    <submittedName>
        <fullName evidence="5">Uncharacterized protein</fullName>
    </submittedName>
</protein>
<keyword evidence="2" id="KW-0472">Membrane</keyword>